<name>A0A5B7II68_PORTR</name>
<dbReference type="EMBL" id="VSRR010057604">
    <property type="protein sequence ID" value="MPC81666.1"/>
    <property type="molecule type" value="Genomic_DNA"/>
</dbReference>
<feature type="compositionally biased region" description="Basic and acidic residues" evidence="1">
    <location>
        <begin position="11"/>
        <end position="24"/>
    </location>
</feature>
<evidence type="ECO:0000313" key="3">
    <source>
        <dbReference type="Proteomes" id="UP000324222"/>
    </source>
</evidence>
<proteinExistence type="predicted"/>
<protein>
    <submittedName>
        <fullName evidence="2">Uncharacterized protein</fullName>
    </submittedName>
</protein>
<evidence type="ECO:0000313" key="2">
    <source>
        <dbReference type="EMBL" id="MPC81666.1"/>
    </source>
</evidence>
<feature type="compositionally biased region" description="Gly residues" evidence="1">
    <location>
        <begin position="51"/>
        <end position="70"/>
    </location>
</feature>
<accession>A0A5B7II68</accession>
<dbReference type="AlphaFoldDB" id="A0A5B7II68"/>
<dbReference type="Proteomes" id="UP000324222">
    <property type="component" value="Unassembled WGS sequence"/>
</dbReference>
<organism evidence="2 3">
    <name type="scientific">Portunus trituberculatus</name>
    <name type="common">Swimming crab</name>
    <name type="synonym">Neptunus trituberculatus</name>
    <dbReference type="NCBI Taxonomy" id="210409"/>
    <lineage>
        <taxon>Eukaryota</taxon>
        <taxon>Metazoa</taxon>
        <taxon>Ecdysozoa</taxon>
        <taxon>Arthropoda</taxon>
        <taxon>Crustacea</taxon>
        <taxon>Multicrustacea</taxon>
        <taxon>Malacostraca</taxon>
        <taxon>Eumalacostraca</taxon>
        <taxon>Eucarida</taxon>
        <taxon>Decapoda</taxon>
        <taxon>Pleocyemata</taxon>
        <taxon>Brachyura</taxon>
        <taxon>Eubrachyura</taxon>
        <taxon>Portunoidea</taxon>
        <taxon>Portunidae</taxon>
        <taxon>Portuninae</taxon>
        <taxon>Portunus</taxon>
    </lineage>
</organism>
<gene>
    <name evidence="2" type="ORF">E2C01_076294</name>
</gene>
<evidence type="ECO:0000256" key="1">
    <source>
        <dbReference type="SAM" id="MobiDB-lite"/>
    </source>
</evidence>
<feature type="compositionally biased region" description="Polar residues" evidence="1">
    <location>
        <begin position="1"/>
        <end position="10"/>
    </location>
</feature>
<reference evidence="2 3" key="1">
    <citation type="submission" date="2019-05" db="EMBL/GenBank/DDBJ databases">
        <title>Another draft genome of Portunus trituberculatus and its Hox gene families provides insights of decapod evolution.</title>
        <authorList>
            <person name="Jeong J.-H."/>
            <person name="Song I."/>
            <person name="Kim S."/>
            <person name="Choi T."/>
            <person name="Kim D."/>
            <person name="Ryu S."/>
            <person name="Kim W."/>
        </authorList>
    </citation>
    <scope>NUCLEOTIDE SEQUENCE [LARGE SCALE GENOMIC DNA]</scope>
    <source>
        <tissue evidence="2">Muscle</tissue>
    </source>
</reference>
<keyword evidence="3" id="KW-1185">Reference proteome</keyword>
<sequence length="70" mass="7276">MYAPLSSTPQDKTRHDTSRPKTDPSRPQQTLTSVRAFKFGLPSQSCRGRGDGGGGGGGGPYHLGPGNSFG</sequence>
<feature type="region of interest" description="Disordered" evidence="1">
    <location>
        <begin position="1"/>
        <end position="70"/>
    </location>
</feature>
<comment type="caution">
    <text evidence="2">The sequence shown here is derived from an EMBL/GenBank/DDBJ whole genome shotgun (WGS) entry which is preliminary data.</text>
</comment>